<evidence type="ECO:0000256" key="1">
    <source>
        <dbReference type="ARBA" id="ARBA00022450"/>
    </source>
</evidence>
<comment type="similarity">
    <text evidence="4">Belongs to the NRP synthetase family.</text>
</comment>
<protein>
    <submittedName>
        <fullName evidence="6">Ubiquitin ligase subunit</fullName>
    </submittedName>
</protein>
<comment type="caution">
    <text evidence="6">The sequence shown here is derived from an EMBL/GenBank/DDBJ whole genome shotgun (WGS) entry which is preliminary data.</text>
</comment>
<dbReference type="InterPro" id="IPR045851">
    <property type="entry name" value="AMP-bd_C_sf"/>
</dbReference>
<reference evidence="6" key="1">
    <citation type="submission" date="2021-08" db="EMBL/GenBank/DDBJ databases">
        <title>Chromosome-Level Trichoderma cornu-damae using Hi-C Data.</title>
        <authorList>
            <person name="Kim C.S."/>
        </authorList>
    </citation>
    <scope>NUCLEOTIDE SEQUENCE</scope>
    <source>
        <strain evidence="6">KA19-0412C</strain>
    </source>
</reference>
<dbReference type="InterPro" id="IPR000873">
    <property type="entry name" value="AMP-dep_synth/lig_dom"/>
</dbReference>
<dbReference type="Gene3D" id="3.40.50.720">
    <property type="entry name" value="NAD(P)-binding Rossmann-like Domain"/>
    <property type="match status" value="1"/>
</dbReference>
<dbReference type="Pfam" id="PF00501">
    <property type="entry name" value="AMP-binding"/>
    <property type="match status" value="1"/>
</dbReference>
<dbReference type="InterPro" id="IPR042099">
    <property type="entry name" value="ANL_N_sf"/>
</dbReference>
<dbReference type="Gene3D" id="3.30.300.30">
    <property type="match status" value="1"/>
</dbReference>
<evidence type="ECO:0000256" key="2">
    <source>
        <dbReference type="ARBA" id="ARBA00022553"/>
    </source>
</evidence>
<dbReference type="SUPFAM" id="SSF56801">
    <property type="entry name" value="Acetyl-CoA synthetase-like"/>
    <property type="match status" value="1"/>
</dbReference>
<dbReference type="Pfam" id="PF07993">
    <property type="entry name" value="NAD_binding_4"/>
    <property type="match status" value="1"/>
</dbReference>
<keyword evidence="1" id="KW-0596">Phosphopantetheine</keyword>
<dbReference type="InterPro" id="IPR010080">
    <property type="entry name" value="Thioester_reductase-like_dom"/>
</dbReference>
<dbReference type="Gene3D" id="3.40.50.12780">
    <property type="entry name" value="N-terminal domain of ligase-like"/>
    <property type="match status" value="1"/>
</dbReference>
<dbReference type="InterPro" id="IPR036291">
    <property type="entry name" value="NAD(P)-bd_dom_sf"/>
</dbReference>
<feature type="domain" description="Carrier" evidence="5">
    <location>
        <begin position="237"/>
        <end position="315"/>
    </location>
</feature>
<dbReference type="AlphaFoldDB" id="A0A9P8QZJ9"/>
<keyword evidence="2" id="KW-0597">Phosphoprotein</keyword>
<dbReference type="GO" id="GO:0016874">
    <property type="term" value="F:ligase activity"/>
    <property type="evidence" value="ECO:0007669"/>
    <property type="project" value="UniProtKB-KW"/>
</dbReference>
<dbReference type="SUPFAM" id="SSF47336">
    <property type="entry name" value="ACP-like"/>
    <property type="match status" value="1"/>
</dbReference>
<evidence type="ECO:0000313" key="7">
    <source>
        <dbReference type="Proteomes" id="UP000827724"/>
    </source>
</evidence>
<keyword evidence="7" id="KW-1185">Reference proteome</keyword>
<keyword evidence="3 6" id="KW-0436">Ligase</keyword>
<dbReference type="PROSITE" id="PS50075">
    <property type="entry name" value="CARRIER"/>
    <property type="match status" value="1"/>
</dbReference>
<gene>
    <name evidence="6" type="ORF">Trco_001642</name>
</gene>
<dbReference type="InterPro" id="IPR036736">
    <property type="entry name" value="ACP-like_sf"/>
</dbReference>
<evidence type="ECO:0000313" key="6">
    <source>
        <dbReference type="EMBL" id="KAH6611622.1"/>
    </source>
</evidence>
<dbReference type="InterPro" id="IPR009081">
    <property type="entry name" value="PP-bd_ACP"/>
</dbReference>
<dbReference type="PANTHER" id="PTHR44845">
    <property type="entry name" value="CARRIER DOMAIN-CONTAINING PROTEIN"/>
    <property type="match status" value="1"/>
</dbReference>
<accession>A0A9P8QZJ9</accession>
<proteinExistence type="inferred from homology"/>
<dbReference type="PANTHER" id="PTHR44845:SF6">
    <property type="entry name" value="BETA-ALANINE-ACTIVATING ENZYME"/>
    <property type="match status" value="1"/>
</dbReference>
<evidence type="ECO:0000259" key="5">
    <source>
        <dbReference type="PROSITE" id="PS50075"/>
    </source>
</evidence>
<evidence type="ECO:0000256" key="3">
    <source>
        <dbReference type="ARBA" id="ARBA00022598"/>
    </source>
</evidence>
<organism evidence="6 7">
    <name type="scientific">Trichoderma cornu-damae</name>
    <dbReference type="NCBI Taxonomy" id="654480"/>
    <lineage>
        <taxon>Eukaryota</taxon>
        <taxon>Fungi</taxon>
        <taxon>Dikarya</taxon>
        <taxon>Ascomycota</taxon>
        <taxon>Pezizomycotina</taxon>
        <taxon>Sordariomycetes</taxon>
        <taxon>Hypocreomycetidae</taxon>
        <taxon>Hypocreales</taxon>
        <taxon>Hypocreaceae</taxon>
        <taxon>Trichoderma</taxon>
    </lineage>
</organism>
<dbReference type="SUPFAM" id="SSF51735">
    <property type="entry name" value="NAD(P)-binding Rossmann-fold domains"/>
    <property type="match status" value="1"/>
</dbReference>
<evidence type="ECO:0000256" key="4">
    <source>
        <dbReference type="ARBA" id="ARBA00029454"/>
    </source>
</evidence>
<dbReference type="Pfam" id="PF00550">
    <property type="entry name" value="PP-binding"/>
    <property type="match status" value="1"/>
</dbReference>
<dbReference type="CDD" id="cd05235">
    <property type="entry name" value="SDR_e1"/>
    <property type="match status" value="1"/>
</dbReference>
<dbReference type="InterPro" id="IPR006162">
    <property type="entry name" value="Ppantetheine_attach_site"/>
</dbReference>
<dbReference type="OrthoDB" id="408177at2759"/>
<name>A0A9P8QZJ9_9HYPO</name>
<dbReference type="Gene3D" id="1.10.1200.10">
    <property type="entry name" value="ACP-like"/>
    <property type="match status" value="1"/>
</dbReference>
<dbReference type="PROSITE" id="PS00012">
    <property type="entry name" value="PHOSPHOPANTETHEINE"/>
    <property type="match status" value="1"/>
</dbReference>
<dbReference type="InterPro" id="IPR013120">
    <property type="entry name" value="FAR_NAD-bd"/>
</dbReference>
<sequence length="726" mass="81157">MRLVNAYGPTECSVVAFMHEVTLEDVDHGRMPLGRPVYQTDTYILDKEMKQVTGTGTGELFLGGPGLSPGYLFDDDKTSKAFVSIKDPQGSSKVIRLYRTNDMIEIHPEGYLTWAGRMNREIKLSGHRVRLDLVETELMQTKLIDNVAAMKYSCPTLNTDYLVACIVYKDNQEAHDKLVEEAKKRLPEYMVPRLIKFDELPINSNGKIDHGKALERLKDMMQARHFRIAAADAPDFQELNQTEKRLKQIWAEILISVPTEVVNKTSNFFHLGGNSSDVATLLGRIHESLDMFLPVRAIFQNPVLEDQARAIDQGDYNSTSVEEIKAAMENDAEKYSNAISIPESGNVLLTGGTGFVAPFLIQELLQVPDIKAIYCLVRADSPKRGIKRLSSTFEKYGLRFDTSKIKVVLGDFSQPKLGLIKTTYNKLASSISAVYHLGALVNYNQPYSSHQAANVVGTFHMLEFASARRPKAFHYISSLAAFGPTGLVEKNSNLAEDDSLEPHLEHSLPYEGGYGQSQWVADEMVARVMRRGFPAAIYRLGFVLCHSSSGIGNPNDFMGRLLSDCAKLGVCPILPDQRKELISVDNVARTIKAISATEGNLGHVYHITSGLRKPIDMDSTFQLLNKLCGVEVKALPYTEWIEHLRKANKEGKSLRLRSLFPVLEEKVYDGKTRWQVYEGMANFRVDNTLRALRDAGESEDILAPVSNAALEKYFVNCLQIKDSTVE</sequence>
<dbReference type="EMBL" id="JAIWOZ010000001">
    <property type="protein sequence ID" value="KAH6611622.1"/>
    <property type="molecule type" value="Genomic_DNA"/>
</dbReference>
<dbReference type="NCBIfam" id="TIGR01746">
    <property type="entry name" value="Thioester-redct"/>
    <property type="match status" value="1"/>
</dbReference>
<dbReference type="Proteomes" id="UP000827724">
    <property type="component" value="Unassembled WGS sequence"/>
</dbReference>